<gene>
    <name evidence="1" type="ORF">NIDE3919</name>
</gene>
<organism evidence="1 2">
    <name type="scientific">Nitrospira defluvii</name>
    <dbReference type="NCBI Taxonomy" id="330214"/>
    <lineage>
        <taxon>Bacteria</taxon>
        <taxon>Pseudomonadati</taxon>
        <taxon>Nitrospirota</taxon>
        <taxon>Nitrospiria</taxon>
        <taxon>Nitrospirales</taxon>
        <taxon>Nitrospiraceae</taxon>
        <taxon>Nitrospira</taxon>
    </lineage>
</organism>
<dbReference type="HOGENOM" id="CLU_825862_0_0_0"/>
<name>D8PJL6_9BACT</name>
<dbReference type="STRING" id="330214.NIDE3919"/>
<dbReference type="KEGG" id="nde:NIDE3919"/>
<dbReference type="SUPFAM" id="SSF56935">
    <property type="entry name" value="Porins"/>
    <property type="match status" value="1"/>
</dbReference>
<evidence type="ECO:0000313" key="1">
    <source>
        <dbReference type="EMBL" id="CBK43590.1"/>
    </source>
</evidence>
<accession>D8PJL6</accession>
<proteinExistence type="predicted"/>
<dbReference type="EMBL" id="FP929003">
    <property type="protein sequence ID" value="CBK43590.1"/>
    <property type="molecule type" value="Genomic_DNA"/>
</dbReference>
<evidence type="ECO:0008006" key="3">
    <source>
        <dbReference type="Google" id="ProtNLM"/>
    </source>
</evidence>
<evidence type="ECO:0000313" key="2">
    <source>
        <dbReference type="Proteomes" id="UP000001660"/>
    </source>
</evidence>
<dbReference type="AlphaFoldDB" id="D8PJL6"/>
<reference evidence="1 2" key="1">
    <citation type="journal article" date="2010" name="Proc. Natl. Acad. Sci. U.S.A.">
        <title>A Nitrospira metagenome illuminates the physiology and evolution of globally important nitrite-oxidizing bacteria.</title>
        <authorList>
            <person name="Lucker S."/>
            <person name="Wagner M."/>
            <person name="Maixner F."/>
            <person name="Pelletier E."/>
            <person name="Koch H."/>
            <person name="Vacherie B."/>
            <person name="Rattei T."/>
            <person name="Sinninghe Damste J."/>
            <person name="Spieck E."/>
            <person name="Le Paslier D."/>
            <person name="Daims H."/>
        </authorList>
    </citation>
    <scope>NUCLEOTIDE SEQUENCE [LARGE SCALE GENOMIC DNA]</scope>
</reference>
<protein>
    <recommendedName>
        <fullName evidence="3">DUF560 domain-containing protein</fullName>
    </recommendedName>
</protein>
<dbReference type="Proteomes" id="UP000001660">
    <property type="component" value="Chromosome"/>
</dbReference>
<keyword evidence="2" id="KW-1185">Reference proteome</keyword>
<dbReference type="eggNOG" id="ENOG50342Z3">
    <property type="taxonomic scope" value="Bacteria"/>
</dbReference>
<sequence>MRRGRQSLLHLLLRTLCSLGGGYLLGAWDAPAQAEWSTVAEQKTSYTSDAFQFSSARRLRLTEDPSQPTVVSAEKPEDVIWEPALEVVHSTPTAQGKNELSVKAQGAIYTNNPIFNHADYRIQDRFSLDRSTSLLVRYRYVPNLFLGPNFERRTGTRSIQEERVSSHHWRAEIERRLTDSVTGTLITRYGLRRYNDSFAERNTKFFTLGPRVDYRAMEWLTLTLSYLYERGLADGHKDTQFADDVSYYLHMVSAGTEFRLNRQWDLGFTYIHRRKTFTSGLAGDTHAGRFDATHQGIAELRYQMSAAATVMLSFQYGKRSSTNALRDFQDSIVSIGGQYRF</sequence>